<dbReference type="PANTHER" id="PTHR42850">
    <property type="entry name" value="METALLOPHOSPHOESTERASE"/>
    <property type="match status" value="1"/>
</dbReference>
<dbReference type="InterPro" id="IPR006186">
    <property type="entry name" value="Ser/Thr-sp_prot-phosphatase"/>
</dbReference>
<dbReference type="InterPro" id="IPR029052">
    <property type="entry name" value="Metallo-depent_PP-like"/>
</dbReference>
<dbReference type="AlphaFoldDB" id="A0A5C5X6Y1"/>
<evidence type="ECO:0000259" key="1">
    <source>
        <dbReference type="PROSITE" id="PS00125"/>
    </source>
</evidence>
<dbReference type="PANTHER" id="PTHR42850:SF4">
    <property type="entry name" value="ZINC-DEPENDENT ENDOPOLYPHOSPHATASE"/>
    <property type="match status" value="1"/>
</dbReference>
<dbReference type="CDD" id="cd00144">
    <property type="entry name" value="MPP_PPP_family"/>
    <property type="match status" value="1"/>
</dbReference>
<dbReference type="GO" id="GO:0004722">
    <property type="term" value="F:protein serine/threonine phosphatase activity"/>
    <property type="evidence" value="ECO:0007669"/>
    <property type="project" value="UniProtKB-EC"/>
</dbReference>
<keyword evidence="3" id="KW-1185">Reference proteome</keyword>
<dbReference type="InterPro" id="IPR004843">
    <property type="entry name" value="Calcineurin-like_PHP"/>
</dbReference>
<evidence type="ECO:0000313" key="3">
    <source>
        <dbReference type="Proteomes" id="UP000317243"/>
    </source>
</evidence>
<gene>
    <name evidence="2" type="primary">pphA_1</name>
    <name evidence="2" type="ORF">KOR42_17830</name>
</gene>
<keyword evidence="2" id="KW-0378">Hydrolase</keyword>
<accession>A0A5C5X6Y1</accession>
<reference evidence="2 3" key="1">
    <citation type="submission" date="2019-02" db="EMBL/GenBank/DDBJ databases">
        <title>Deep-cultivation of Planctomycetes and their phenomic and genomic characterization uncovers novel biology.</title>
        <authorList>
            <person name="Wiegand S."/>
            <person name="Jogler M."/>
            <person name="Boedeker C."/>
            <person name="Pinto D."/>
            <person name="Vollmers J."/>
            <person name="Rivas-Marin E."/>
            <person name="Kohn T."/>
            <person name="Peeters S.H."/>
            <person name="Heuer A."/>
            <person name="Rast P."/>
            <person name="Oberbeckmann S."/>
            <person name="Bunk B."/>
            <person name="Jeske O."/>
            <person name="Meyerdierks A."/>
            <person name="Storesund J.E."/>
            <person name="Kallscheuer N."/>
            <person name="Luecker S."/>
            <person name="Lage O.M."/>
            <person name="Pohl T."/>
            <person name="Merkel B.J."/>
            <person name="Hornburger P."/>
            <person name="Mueller R.-W."/>
            <person name="Bruemmer F."/>
            <person name="Labrenz M."/>
            <person name="Spormann A.M."/>
            <person name="Op Den Camp H."/>
            <person name="Overmann J."/>
            <person name="Amann R."/>
            <person name="Jetten M.S.M."/>
            <person name="Mascher T."/>
            <person name="Medema M.H."/>
            <person name="Devos D.P."/>
            <person name="Kaster A.-K."/>
            <person name="Ovreas L."/>
            <person name="Rohde M."/>
            <person name="Galperin M.Y."/>
            <person name="Jogler C."/>
        </authorList>
    </citation>
    <scope>NUCLEOTIDE SEQUENCE [LARGE SCALE GENOMIC DNA]</scope>
    <source>
        <strain evidence="2 3">KOR42</strain>
    </source>
</reference>
<dbReference type="Gene3D" id="3.60.21.10">
    <property type="match status" value="1"/>
</dbReference>
<dbReference type="GO" id="GO:0008803">
    <property type="term" value="F:bis(5'-nucleosyl)-tetraphosphatase (symmetrical) activity"/>
    <property type="evidence" value="ECO:0007669"/>
    <property type="project" value="TreeGrafter"/>
</dbReference>
<feature type="domain" description="Serine/threonine specific protein phosphatases" evidence="1">
    <location>
        <begin position="69"/>
        <end position="74"/>
    </location>
</feature>
<dbReference type="EMBL" id="SIHI01000001">
    <property type="protein sequence ID" value="TWT58409.1"/>
    <property type="molecule type" value="Genomic_DNA"/>
</dbReference>
<name>A0A5C5X6Y1_9PLAN</name>
<dbReference type="RefSeq" id="WP_146508780.1">
    <property type="nucleotide sequence ID" value="NZ_SIHI01000001.1"/>
</dbReference>
<dbReference type="OrthoDB" id="384253at2"/>
<dbReference type="Proteomes" id="UP000317243">
    <property type="component" value="Unassembled WGS sequence"/>
</dbReference>
<comment type="caution">
    <text evidence="2">The sequence shown here is derived from an EMBL/GenBank/DDBJ whole genome shotgun (WGS) entry which is preliminary data.</text>
</comment>
<dbReference type="GO" id="GO:0005737">
    <property type="term" value="C:cytoplasm"/>
    <property type="evidence" value="ECO:0007669"/>
    <property type="project" value="TreeGrafter"/>
</dbReference>
<proteinExistence type="predicted"/>
<dbReference type="PROSITE" id="PS00125">
    <property type="entry name" value="SER_THR_PHOSPHATASE"/>
    <property type="match status" value="1"/>
</dbReference>
<sequence length="240" mass="26823">MTQSSSSRVVAIGDIHGCVHALDTLVKIADLQPDDTLVCLGDLIDQGWESKEVLDLLIELSERCNLVAIRGNHEEMFLAALESERAKESWMLFGGTTTVNSYHFGGDIDAVPAEHIEFIRSTVDFYETDTHIFTHALYLPDVPPEEWPPHILRWTLIEKPYPEPHVSGKTVVVGHTEQRSGEILDLGHLICLDTACYNYGWLTALDLTSGEVWQASKWGQLKERPSEPMPIPVPKPPVSD</sequence>
<protein>
    <submittedName>
        <fullName evidence="2">Serine/threonine-protein phosphatase 1</fullName>
        <ecNumber evidence="2">3.1.3.16</ecNumber>
    </submittedName>
</protein>
<dbReference type="InterPro" id="IPR050126">
    <property type="entry name" value="Ap4A_hydrolase"/>
</dbReference>
<evidence type="ECO:0000313" key="2">
    <source>
        <dbReference type="EMBL" id="TWT58409.1"/>
    </source>
</evidence>
<organism evidence="2 3">
    <name type="scientific">Thalassoglobus neptunius</name>
    <dbReference type="NCBI Taxonomy" id="1938619"/>
    <lineage>
        <taxon>Bacteria</taxon>
        <taxon>Pseudomonadati</taxon>
        <taxon>Planctomycetota</taxon>
        <taxon>Planctomycetia</taxon>
        <taxon>Planctomycetales</taxon>
        <taxon>Planctomycetaceae</taxon>
        <taxon>Thalassoglobus</taxon>
    </lineage>
</organism>
<dbReference type="GO" id="GO:0110154">
    <property type="term" value="P:RNA decapping"/>
    <property type="evidence" value="ECO:0007669"/>
    <property type="project" value="TreeGrafter"/>
</dbReference>
<dbReference type="EC" id="3.1.3.16" evidence="2"/>
<dbReference type="Pfam" id="PF00149">
    <property type="entry name" value="Metallophos"/>
    <property type="match status" value="1"/>
</dbReference>
<dbReference type="SUPFAM" id="SSF56300">
    <property type="entry name" value="Metallo-dependent phosphatases"/>
    <property type="match status" value="1"/>
</dbReference>